<gene>
    <name evidence="1" type="ORF">DXZ20_25465</name>
</gene>
<accession>A0A6M0RS29</accession>
<dbReference type="RefSeq" id="WP_163701834.1">
    <property type="nucleotide sequence ID" value="NZ_QXHD01000004.1"/>
</dbReference>
<proteinExistence type="predicted"/>
<dbReference type="AlphaFoldDB" id="A0A6M0RS29"/>
<evidence type="ECO:0000313" key="2">
    <source>
        <dbReference type="Proteomes" id="UP000481033"/>
    </source>
</evidence>
<dbReference type="EMBL" id="QXHD01000004">
    <property type="protein sequence ID" value="NEZ58929.1"/>
    <property type="molecule type" value="Genomic_DNA"/>
</dbReference>
<sequence length="112" mass="12891">MKYFFLSDGWTTGRVWEFGGLWNEIAWQRKPIINKLGLYIEEATEKLWLYQVEEDVLMVEVLPEDETGNPIGQVVLKRLMTADQVIEKLCGGEISTTDNSKLSMSEQLSYPT</sequence>
<organism evidence="1 2">
    <name type="scientific">Adonisia turfae CCMR0081</name>
    <dbReference type="NCBI Taxonomy" id="2292702"/>
    <lineage>
        <taxon>Bacteria</taxon>
        <taxon>Bacillati</taxon>
        <taxon>Cyanobacteriota</taxon>
        <taxon>Adonisia</taxon>
        <taxon>Adonisia turfae</taxon>
    </lineage>
</organism>
<evidence type="ECO:0000313" key="1">
    <source>
        <dbReference type="EMBL" id="NEZ58929.1"/>
    </source>
</evidence>
<protein>
    <submittedName>
        <fullName evidence="1">Uncharacterized protein</fullName>
    </submittedName>
</protein>
<reference evidence="1 2" key="1">
    <citation type="journal article" date="2020" name="Microb. Ecol.">
        <title>Ecogenomics of the Marine Benthic Filamentous Cyanobacterium Adonisia.</title>
        <authorList>
            <person name="Walter J.M."/>
            <person name="Coutinho F.H."/>
            <person name="Leomil L."/>
            <person name="Hargreaves P.I."/>
            <person name="Campeao M.E."/>
            <person name="Vieira V.V."/>
            <person name="Silva B.S."/>
            <person name="Fistarol G.O."/>
            <person name="Salomon P.S."/>
            <person name="Sawabe T."/>
            <person name="Mino S."/>
            <person name="Hosokawa M."/>
            <person name="Miyashita H."/>
            <person name="Maruyama F."/>
            <person name="van Verk M.C."/>
            <person name="Dutilh B.E."/>
            <person name="Thompson C.C."/>
            <person name="Thompson F.L."/>
        </authorList>
    </citation>
    <scope>NUCLEOTIDE SEQUENCE [LARGE SCALE GENOMIC DNA]</scope>
    <source>
        <strain evidence="1 2">CCMR0081</strain>
    </source>
</reference>
<dbReference type="Proteomes" id="UP000481033">
    <property type="component" value="Unassembled WGS sequence"/>
</dbReference>
<name>A0A6M0RS29_9CYAN</name>
<comment type="caution">
    <text evidence="1">The sequence shown here is derived from an EMBL/GenBank/DDBJ whole genome shotgun (WGS) entry which is preliminary data.</text>
</comment>
<keyword evidence="2" id="KW-1185">Reference proteome</keyword>